<evidence type="ECO:0000313" key="2">
    <source>
        <dbReference type="EMBL" id="PIL41317.1"/>
    </source>
</evidence>
<dbReference type="GO" id="GO:0016491">
    <property type="term" value="F:oxidoreductase activity"/>
    <property type="evidence" value="ECO:0007669"/>
    <property type="project" value="InterPro"/>
</dbReference>
<dbReference type="SUPFAM" id="SSF51735">
    <property type="entry name" value="NAD(P)-binding Rossmann-fold domains"/>
    <property type="match status" value="1"/>
</dbReference>
<dbReference type="Pfam" id="PF02317">
    <property type="entry name" value="Octopine_DH"/>
    <property type="match status" value="1"/>
</dbReference>
<comment type="caution">
    <text evidence="2">The sequence shown here is derived from an EMBL/GenBank/DDBJ whole genome shotgun (WGS) entry which is preliminary data.</text>
</comment>
<evidence type="ECO:0000259" key="1">
    <source>
        <dbReference type="Pfam" id="PF02317"/>
    </source>
</evidence>
<name>A0A2G8T5I8_9BURK</name>
<protein>
    <recommendedName>
        <fullName evidence="1">Opine dehydrogenase domain-containing protein</fullName>
    </recommendedName>
</protein>
<gene>
    <name evidence="2" type="ORF">CR103_02065</name>
</gene>
<dbReference type="InterPro" id="IPR008927">
    <property type="entry name" value="6-PGluconate_DH-like_C_sf"/>
</dbReference>
<sequence length="375" mass="39900">MRDTMNVLMVGAGNAGCALAAVLARDGHRVVLLKTSHALHDANFDALTARCRIAVVSNPDNGERTMVQLALCTRDVDEAFSIAPDLVMVTTQTGCHPAVAKLIGPHLQPHQLVLLAPGYLGASCFLPYQVRVPFLLAEGESLPYDARLLAPGVVNILYRNTRNALAFLPRARSAEGLALAAKFFPTYVATRTNLVESAMHNPNLVVHTLGTLLSASRIEFSQGEFWMYREAFTPSVLKLLAQLDGEKNAVIAATGGKPSPYLDECRFRNGDDLDASPLAVFRRYAEEGGPKGPSSLQSRFITEDVPMGLGLMASIGRLMGVQTPVADALIVIAGGLLGRDFNAEARTVASLGLPLTADGFMRAVNGAHGAETAGP</sequence>
<accession>A0A2G8T5I8</accession>
<feature type="domain" description="Opine dehydrogenase" evidence="1">
    <location>
        <begin position="191"/>
        <end position="335"/>
    </location>
</feature>
<dbReference type="PANTHER" id="PTHR38015:SF1">
    <property type="entry name" value="OPINE DEHYDROGENASE DOMAIN-CONTAINING PROTEIN"/>
    <property type="match status" value="1"/>
</dbReference>
<dbReference type="EMBL" id="PDOB01000002">
    <property type="protein sequence ID" value="PIL41317.1"/>
    <property type="molecule type" value="Genomic_DNA"/>
</dbReference>
<keyword evidence="3" id="KW-1185">Reference proteome</keyword>
<dbReference type="PANTHER" id="PTHR38015">
    <property type="entry name" value="BLR6086 PROTEIN"/>
    <property type="match status" value="1"/>
</dbReference>
<dbReference type="InterPro" id="IPR013328">
    <property type="entry name" value="6PGD_dom2"/>
</dbReference>
<dbReference type="InterPro" id="IPR003421">
    <property type="entry name" value="Opine_DH"/>
</dbReference>
<organism evidence="2 3">
    <name type="scientific">Massilia psychrophila</name>
    <dbReference type="NCBI Taxonomy" id="1603353"/>
    <lineage>
        <taxon>Bacteria</taxon>
        <taxon>Pseudomonadati</taxon>
        <taxon>Pseudomonadota</taxon>
        <taxon>Betaproteobacteria</taxon>
        <taxon>Burkholderiales</taxon>
        <taxon>Oxalobacteraceae</taxon>
        <taxon>Telluria group</taxon>
        <taxon>Massilia</taxon>
    </lineage>
</organism>
<dbReference type="Gene3D" id="1.10.1040.10">
    <property type="entry name" value="N-(1-d-carboxylethyl)-l-norvaline Dehydrogenase, domain 2"/>
    <property type="match status" value="1"/>
</dbReference>
<dbReference type="InterPro" id="IPR051729">
    <property type="entry name" value="Opine/Lysopine_DH"/>
</dbReference>
<evidence type="ECO:0000313" key="3">
    <source>
        <dbReference type="Proteomes" id="UP000228593"/>
    </source>
</evidence>
<dbReference type="OrthoDB" id="6135265at2"/>
<dbReference type="InterPro" id="IPR036291">
    <property type="entry name" value="NAD(P)-bd_dom_sf"/>
</dbReference>
<proteinExistence type="predicted"/>
<reference evidence="2 3" key="1">
    <citation type="submission" date="2017-10" db="EMBL/GenBank/DDBJ databases">
        <title>Massilia psychrophilum sp. nov., a novel purple-pigmented bacterium isolated from Tianshan glacier, Xinjiang Municipality, China.</title>
        <authorList>
            <person name="Wang H."/>
        </authorList>
    </citation>
    <scope>NUCLEOTIDE SEQUENCE [LARGE SCALE GENOMIC DNA]</scope>
    <source>
        <strain evidence="2 3">JCM 30813</strain>
    </source>
</reference>
<dbReference type="AlphaFoldDB" id="A0A2G8T5I8"/>
<dbReference type="Gene3D" id="3.40.50.720">
    <property type="entry name" value="NAD(P)-binding Rossmann-like Domain"/>
    <property type="match status" value="1"/>
</dbReference>
<dbReference type="SUPFAM" id="SSF48179">
    <property type="entry name" value="6-phosphogluconate dehydrogenase C-terminal domain-like"/>
    <property type="match status" value="1"/>
</dbReference>
<dbReference type="Proteomes" id="UP000228593">
    <property type="component" value="Unassembled WGS sequence"/>
</dbReference>